<evidence type="ECO:0000313" key="2">
    <source>
        <dbReference type="Proteomes" id="UP000236291"/>
    </source>
</evidence>
<gene>
    <name evidence="1" type="ORF">L195_g054239</name>
</gene>
<evidence type="ECO:0000313" key="1">
    <source>
        <dbReference type="EMBL" id="PNX64862.1"/>
    </source>
</evidence>
<protein>
    <submittedName>
        <fullName evidence="1">Uncharacterized protein</fullName>
    </submittedName>
</protein>
<dbReference type="EMBL" id="ASHM01094115">
    <property type="protein sequence ID" value="PNX64862.1"/>
    <property type="molecule type" value="Genomic_DNA"/>
</dbReference>
<proteinExistence type="predicted"/>
<organism evidence="1 2">
    <name type="scientific">Trifolium pratense</name>
    <name type="common">Red clover</name>
    <dbReference type="NCBI Taxonomy" id="57577"/>
    <lineage>
        <taxon>Eukaryota</taxon>
        <taxon>Viridiplantae</taxon>
        <taxon>Streptophyta</taxon>
        <taxon>Embryophyta</taxon>
        <taxon>Tracheophyta</taxon>
        <taxon>Spermatophyta</taxon>
        <taxon>Magnoliopsida</taxon>
        <taxon>eudicotyledons</taxon>
        <taxon>Gunneridae</taxon>
        <taxon>Pentapetalae</taxon>
        <taxon>rosids</taxon>
        <taxon>fabids</taxon>
        <taxon>Fabales</taxon>
        <taxon>Fabaceae</taxon>
        <taxon>Papilionoideae</taxon>
        <taxon>50 kb inversion clade</taxon>
        <taxon>NPAAA clade</taxon>
        <taxon>Hologalegina</taxon>
        <taxon>IRL clade</taxon>
        <taxon>Trifolieae</taxon>
        <taxon>Trifolium</taxon>
    </lineage>
</organism>
<dbReference type="AlphaFoldDB" id="A0A2K3KF10"/>
<accession>A0A2K3KF10</accession>
<comment type="caution">
    <text evidence="1">The sequence shown here is derived from an EMBL/GenBank/DDBJ whole genome shotgun (WGS) entry which is preliminary data.</text>
</comment>
<sequence length="59" mass="6429">MTQPPPMAQVGPRASQHLVAPLPPQDEADIGRVQPVRRGFNMVLSPIMFKSRGSTTFAL</sequence>
<reference evidence="1 2" key="2">
    <citation type="journal article" date="2017" name="Front. Plant Sci.">
        <title>Gene Classification and Mining of Molecular Markers Useful in Red Clover (Trifolium pratense) Breeding.</title>
        <authorList>
            <person name="Istvanek J."/>
            <person name="Dluhosova J."/>
            <person name="Dluhos P."/>
            <person name="Patkova L."/>
            <person name="Nedelnik J."/>
            <person name="Repkova J."/>
        </authorList>
    </citation>
    <scope>NUCLEOTIDE SEQUENCE [LARGE SCALE GENOMIC DNA]</scope>
    <source>
        <strain evidence="2">cv. Tatra</strain>
        <tissue evidence="1">Young leaves</tissue>
    </source>
</reference>
<reference evidence="1 2" key="1">
    <citation type="journal article" date="2014" name="Am. J. Bot.">
        <title>Genome assembly and annotation for red clover (Trifolium pratense; Fabaceae).</title>
        <authorList>
            <person name="Istvanek J."/>
            <person name="Jaros M."/>
            <person name="Krenek A."/>
            <person name="Repkova J."/>
        </authorList>
    </citation>
    <scope>NUCLEOTIDE SEQUENCE [LARGE SCALE GENOMIC DNA]</scope>
    <source>
        <strain evidence="2">cv. Tatra</strain>
        <tissue evidence="1">Young leaves</tissue>
    </source>
</reference>
<dbReference type="Proteomes" id="UP000236291">
    <property type="component" value="Unassembled WGS sequence"/>
</dbReference>
<name>A0A2K3KF10_TRIPR</name>